<evidence type="ECO:0000256" key="1">
    <source>
        <dbReference type="SAM" id="MobiDB-lite"/>
    </source>
</evidence>
<proteinExistence type="predicted"/>
<dbReference type="SMART" id="SM00014">
    <property type="entry name" value="acidPPc"/>
    <property type="match status" value="1"/>
</dbReference>
<dbReference type="InterPro" id="IPR000326">
    <property type="entry name" value="PAP2/HPO"/>
</dbReference>
<dbReference type="InterPro" id="IPR045540">
    <property type="entry name" value="YegS/DAGK_C"/>
</dbReference>
<feature type="region of interest" description="Disordered" evidence="1">
    <location>
        <begin position="217"/>
        <end position="245"/>
    </location>
</feature>
<name>A0AB33K581_9ACTN</name>
<dbReference type="SMART" id="SM00046">
    <property type="entry name" value="DAGKc"/>
    <property type="match status" value="1"/>
</dbReference>
<feature type="region of interest" description="Disordered" evidence="1">
    <location>
        <begin position="484"/>
        <end position="513"/>
    </location>
</feature>
<dbReference type="PANTHER" id="PTHR14969:SF13">
    <property type="entry name" value="AT30094P"/>
    <property type="match status" value="1"/>
</dbReference>
<accession>A0AB33K581</accession>
<evidence type="ECO:0000256" key="2">
    <source>
        <dbReference type="SAM" id="Phobius"/>
    </source>
</evidence>
<dbReference type="SUPFAM" id="SSF111331">
    <property type="entry name" value="NAD kinase/diacylglycerol kinase-like"/>
    <property type="match status" value="1"/>
</dbReference>
<keyword evidence="2" id="KW-0812">Transmembrane</keyword>
<dbReference type="Gene3D" id="2.60.200.40">
    <property type="match status" value="1"/>
</dbReference>
<dbReference type="InterPro" id="IPR016064">
    <property type="entry name" value="NAD/diacylglycerol_kinase_sf"/>
</dbReference>
<protein>
    <recommendedName>
        <fullName evidence="3">DAGKc domain-containing protein</fullName>
    </recommendedName>
</protein>
<feature type="transmembrane region" description="Helical" evidence="2">
    <location>
        <begin position="63"/>
        <end position="85"/>
    </location>
</feature>
<dbReference type="Gene3D" id="1.20.144.10">
    <property type="entry name" value="Phosphatidic acid phosphatase type 2/haloperoxidase"/>
    <property type="match status" value="1"/>
</dbReference>
<feature type="domain" description="DAGKc" evidence="3">
    <location>
        <begin position="242"/>
        <end position="370"/>
    </location>
</feature>
<dbReference type="SUPFAM" id="SSF48317">
    <property type="entry name" value="Acid phosphatase/Vanadium-dependent haloperoxidase"/>
    <property type="match status" value="1"/>
</dbReference>
<dbReference type="Gene3D" id="3.40.50.10330">
    <property type="entry name" value="Probable inorganic polyphosphate/atp-NAD kinase, domain 1"/>
    <property type="match status" value="1"/>
</dbReference>
<dbReference type="PROSITE" id="PS50146">
    <property type="entry name" value="DAGK"/>
    <property type="match status" value="1"/>
</dbReference>
<dbReference type="Pfam" id="PF00781">
    <property type="entry name" value="DAGK_cat"/>
    <property type="match status" value="1"/>
</dbReference>
<dbReference type="InterPro" id="IPR017438">
    <property type="entry name" value="ATP-NAD_kinase_N"/>
</dbReference>
<feature type="region of interest" description="Disordered" evidence="1">
    <location>
        <begin position="557"/>
        <end position="592"/>
    </location>
</feature>
<keyword evidence="2" id="KW-0472">Membrane</keyword>
<reference evidence="4" key="1">
    <citation type="submission" date="2024-07" db="EMBL/GenBank/DDBJ databases">
        <title>Complete genome sequences of cellulolytic bacteria, Kitasatospora sp. CMC57 and Streptomyces sp. CMC78, isolated from Japanese agricultural soil.</title>
        <authorList>
            <person name="Hashimoto T."/>
            <person name="Ito M."/>
            <person name="Iwamoto M."/>
            <person name="Fukahori D."/>
            <person name="Shoda T."/>
            <person name="Sakoda M."/>
            <person name="Morohoshi T."/>
            <person name="Mitsuboshi M."/>
            <person name="Nishizawa T."/>
        </authorList>
    </citation>
    <scope>NUCLEOTIDE SEQUENCE</scope>
    <source>
        <strain evidence="4">CMC57</strain>
    </source>
</reference>
<dbReference type="Pfam" id="PF01569">
    <property type="entry name" value="PAP2"/>
    <property type="match status" value="1"/>
</dbReference>
<feature type="transmembrane region" description="Helical" evidence="2">
    <location>
        <begin position="12"/>
        <end position="30"/>
    </location>
</feature>
<dbReference type="EMBL" id="AP035881">
    <property type="protein sequence ID" value="BFP48863.1"/>
    <property type="molecule type" value="Genomic_DNA"/>
</dbReference>
<dbReference type="CDD" id="cd03392">
    <property type="entry name" value="PAP2_like_2"/>
    <property type="match status" value="1"/>
</dbReference>
<feature type="compositionally biased region" description="Basic and acidic residues" evidence="1">
    <location>
        <begin position="488"/>
        <end position="513"/>
    </location>
</feature>
<feature type="transmembrane region" description="Helical" evidence="2">
    <location>
        <begin position="97"/>
        <end position="117"/>
    </location>
</feature>
<gene>
    <name evidence="4" type="ORF">KCMC57_52310</name>
</gene>
<evidence type="ECO:0000259" key="3">
    <source>
        <dbReference type="PROSITE" id="PS50146"/>
    </source>
</evidence>
<feature type="transmembrane region" description="Helical" evidence="2">
    <location>
        <begin position="137"/>
        <end position="156"/>
    </location>
</feature>
<feature type="transmembrane region" description="Helical" evidence="2">
    <location>
        <begin position="165"/>
        <end position="183"/>
    </location>
</feature>
<dbReference type="InterPro" id="IPR001206">
    <property type="entry name" value="Diacylglycerol_kinase_cat_dom"/>
</dbReference>
<dbReference type="Pfam" id="PF19279">
    <property type="entry name" value="YegS_C"/>
    <property type="match status" value="1"/>
</dbReference>
<evidence type="ECO:0000313" key="4">
    <source>
        <dbReference type="EMBL" id="BFP48863.1"/>
    </source>
</evidence>
<dbReference type="GO" id="GO:0016301">
    <property type="term" value="F:kinase activity"/>
    <property type="evidence" value="ECO:0007669"/>
    <property type="project" value="InterPro"/>
</dbReference>
<organism evidence="4">
    <name type="scientific">Kitasatospora sp. CMC57</name>
    <dbReference type="NCBI Taxonomy" id="3231513"/>
    <lineage>
        <taxon>Bacteria</taxon>
        <taxon>Bacillati</taxon>
        <taxon>Actinomycetota</taxon>
        <taxon>Actinomycetes</taxon>
        <taxon>Kitasatosporales</taxon>
        <taxon>Streptomycetaceae</taxon>
        <taxon>Kitasatospora</taxon>
    </lineage>
</organism>
<dbReference type="InterPro" id="IPR036938">
    <property type="entry name" value="PAP2/HPO_sf"/>
</dbReference>
<sequence>MTPGGTFVARRIVPALLAQIVVLVLAGLLVTHPPFGLWDRREPTVVSWLAEHRSPWLDRASGWVSAVGFTPAIVTVTAAAMLALVLAGRPRRWREALFVGGAVAAEALVFVTAAALVDRHRPEVVRLDGALATSSFPSGHVGAATALYGALAIIALRSAKGRRRLVPVGVLLACLVPLLVAASRLYRGMHHPTDVVAGLLNGAAVLWIMSTLLEPERPPAATSAPEAGADGTADGSRGTEERANRRAMVVSNPAVTGPAVLNEVLAVLAAHGYRETRLAETDPDDLGRSAAARAVADGFPLLVVCGGDGSVTACAQALAGTRTALAVVPCGTGNLLARNLGLPTSPARALAVALDGAPRRIDLALAEGDGIEPTLVGAMAGIGLDAAVMADTGRDLKQRLGWAAYVVGIVRHLRDRKMRLAVTLDDGATFHRRAAMAVVGNVGSLQGGVRLLPEAEPDDGVLDLVLLQPRGFLGWSAATLRLVTGRQGRPEPDTRPGEPHQDGRRAQPVRRSLEHFQGRRITLVTENASPRELDGEPVGDGRRLCLTVRPGALLVHAPADGRPDRTADTAPVPLAATNPAAEARTHTVGAGG</sequence>
<keyword evidence="2" id="KW-1133">Transmembrane helix</keyword>
<dbReference type="PANTHER" id="PTHR14969">
    <property type="entry name" value="SPHINGOSINE-1-PHOSPHATE PHOSPHOHYDROLASE"/>
    <property type="match status" value="1"/>
</dbReference>
<dbReference type="AlphaFoldDB" id="A0AB33K581"/>